<dbReference type="RefSeq" id="WP_380902558.1">
    <property type="nucleotide sequence ID" value="NZ_JBHUEG010000007.1"/>
</dbReference>
<name>A0ABW5KHK6_9SPHI</name>
<sequence length="317" mass="35587">MKRSIYWCLLLLSSCLFCAACTPEEYELGAMDVQAADIKEGVAYTITHDPTNPNIVYLTSLMDSRYTPLWQHPQGRSQQKQVTLNLAFPGTYEVTFGVQTRGGLVYGETATFDIENFYAGFVDNELWTFLSGGVDQEKTWYLDLDAQGTSTYFLGPLYFYGTADSWATVTEGKTVEGDSWSWKPEYKSNTWLMAAGNYGTMTFSLKGGANVVVDHKMLANRGVQNGTYMLDTDAYTLRMNGAMPLHNKERDGHVIDWGDIRIMSLTEDYMQLGVLRDKALSGEDPALLVYNYVSKAYYDRAVQQRQSRVASGKGGVW</sequence>
<comment type="caution">
    <text evidence="2">The sequence shown here is derived from an EMBL/GenBank/DDBJ whole genome shotgun (WGS) entry which is preliminary data.</text>
</comment>
<feature type="signal peptide" evidence="1">
    <location>
        <begin position="1"/>
        <end position="19"/>
    </location>
</feature>
<gene>
    <name evidence="2" type="ORF">ACFSR5_08200</name>
</gene>
<evidence type="ECO:0000313" key="3">
    <source>
        <dbReference type="Proteomes" id="UP001597545"/>
    </source>
</evidence>
<evidence type="ECO:0000313" key="2">
    <source>
        <dbReference type="EMBL" id="MFD2547623.1"/>
    </source>
</evidence>
<reference evidence="3" key="1">
    <citation type="journal article" date="2019" name="Int. J. Syst. Evol. Microbiol.">
        <title>The Global Catalogue of Microorganisms (GCM) 10K type strain sequencing project: providing services to taxonomists for standard genome sequencing and annotation.</title>
        <authorList>
            <consortium name="The Broad Institute Genomics Platform"/>
            <consortium name="The Broad Institute Genome Sequencing Center for Infectious Disease"/>
            <person name="Wu L."/>
            <person name="Ma J."/>
        </authorList>
    </citation>
    <scope>NUCLEOTIDE SEQUENCE [LARGE SCALE GENOMIC DNA]</scope>
    <source>
        <strain evidence="3">KCTC 42662</strain>
    </source>
</reference>
<dbReference type="PROSITE" id="PS51257">
    <property type="entry name" value="PROKAR_LIPOPROTEIN"/>
    <property type="match status" value="1"/>
</dbReference>
<accession>A0ABW5KHK6</accession>
<dbReference type="Proteomes" id="UP001597545">
    <property type="component" value="Unassembled WGS sequence"/>
</dbReference>
<evidence type="ECO:0000256" key="1">
    <source>
        <dbReference type="SAM" id="SignalP"/>
    </source>
</evidence>
<organism evidence="2 3">
    <name type="scientific">Sphingobacterium suaedae</name>
    <dbReference type="NCBI Taxonomy" id="1686402"/>
    <lineage>
        <taxon>Bacteria</taxon>
        <taxon>Pseudomonadati</taxon>
        <taxon>Bacteroidota</taxon>
        <taxon>Sphingobacteriia</taxon>
        <taxon>Sphingobacteriales</taxon>
        <taxon>Sphingobacteriaceae</taxon>
        <taxon>Sphingobacterium</taxon>
    </lineage>
</organism>
<feature type="chain" id="PRO_5047463077" evidence="1">
    <location>
        <begin position="20"/>
        <end position="317"/>
    </location>
</feature>
<protein>
    <submittedName>
        <fullName evidence="2">Uncharacterized protein</fullName>
    </submittedName>
</protein>
<dbReference type="EMBL" id="JBHULR010000003">
    <property type="protein sequence ID" value="MFD2547623.1"/>
    <property type="molecule type" value="Genomic_DNA"/>
</dbReference>
<keyword evidence="1" id="KW-0732">Signal</keyword>
<keyword evidence="3" id="KW-1185">Reference proteome</keyword>
<proteinExistence type="predicted"/>